<dbReference type="RefSeq" id="WP_203892997.1">
    <property type="nucleotide sequence ID" value="NZ_BOOH01000039.1"/>
</dbReference>
<comment type="caution">
    <text evidence="1">The sequence shown here is derived from an EMBL/GenBank/DDBJ whole genome shotgun (WGS) entry which is preliminary data.</text>
</comment>
<evidence type="ECO:0000313" key="1">
    <source>
        <dbReference type="EMBL" id="GIH78511.1"/>
    </source>
</evidence>
<name>A0A8J3W859_9ACTN</name>
<proteinExistence type="predicted"/>
<keyword evidence="2" id="KW-1185">Reference proteome</keyword>
<dbReference type="EMBL" id="BOOH01000039">
    <property type="protein sequence ID" value="GIH78511.1"/>
    <property type="molecule type" value="Genomic_DNA"/>
</dbReference>
<dbReference type="AlphaFoldDB" id="A0A8J3W859"/>
<gene>
    <name evidence="1" type="ORF">Plo01_49400</name>
</gene>
<sequence>MDAEDVFVTDTEDVFAMDADDVLAADGSRLANTSSPGRHLSQIHEIPRVFDKETTPSLGRDDQWRHTL</sequence>
<organism evidence="1 2">
    <name type="scientific">Planobispora longispora</name>
    <dbReference type="NCBI Taxonomy" id="28887"/>
    <lineage>
        <taxon>Bacteria</taxon>
        <taxon>Bacillati</taxon>
        <taxon>Actinomycetota</taxon>
        <taxon>Actinomycetes</taxon>
        <taxon>Streptosporangiales</taxon>
        <taxon>Streptosporangiaceae</taxon>
        <taxon>Planobispora</taxon>
    </lineage>
</organism>
<reference evidence="1 2" key="1">
    <citation type="submission" date="2021-01" db="EMBL/GenBank/DDBJ databases">
        <title>Whole genome shotgun sequence of Planobispora longispora NBRC 13918.</title>
        <authorList>
            <person name="Komaki H."/>
            <person name="Tamura T."/>
        </authorList>
    </citation>
    <scope>NUCLEOTIDE SEQUENCE [LARGE SCALE GENOMIC DNA]</scope>
    <source>
        <strain evidence="1 2">NBRC 13918</strain>
    </source>
</reference>
<protein>
    <submittedName>
        <fullName evidence="1">Uncharacterized protein</fullName>
    </submittedName>
</protein>
<evidence type="ECO:0000313" key="2">
    <source>
        <dbReference type="Proteomes" id="UP000616724"/>
    </source>
</evidence>
<accession>A0A8J3W859</accession>
<dbReference type="Proteomes" id="UP000616724">
    <property type="component" value="Unassembled WGS sequence"/>
</dbReference>